<dbReference type="RefSeq" id="WP_146661578.1">
    <property type="nucleotide sequence ID" value="NZ_JMCC02000106.1"/>
</dbReference>
<dbReference type="AlphaFoldDB" id="A0A0C1Z687"/>
<name>A0A0C1Z687_9BACT</name>
<evidence type="ECO:0000256" key="1">
    <source>
        <dbReference type="SAM" id="SignalP"/>
    </source>
</evidence>
<reference evidence="2 3" key="1">
    <citation type="submission" date="2014-12" db="EMBL/GenBank/DDBJ databases">
        <title>Genome assembly of Enhygromyxa salina DSM 15201.</title>
        <authorList>
            <person name="Sharma G."/>
            <person name="Subramanian S."/>
        </authorList>
    </citation>
    <scope>NUCLEOTIDE SEQUENCE [LARGE SCALE GENOMIC DNA]</scope>
    <source>
        <strain evidence="2 3">DSM 15201</strain>
    </source>
</reference>
<feature type="signal peptide" evidence="1">
    <location>
        <begin position="1"/>
        <end position="18"/>
    </location>
</feature>
<protein>
    <recommendedName>
        <fullName evidence="4">Lipoprotein</fullName>
    </recommendedName>
</protein>
<comment type="caution">
    <text evidence="2">The sequence shown here is derived from an EMBL/GenBank/DDBJ whole genome shotgun (WGS) entry which is preliminary data.</text>
</comment>
<feature type="chain" id="PRO_5002156903" description="Lipoprotein" evidence="1">
    <location>
        <begin position="19"/>
        <end position="186"/>
    </location>
</feature>
<keyword evidence="1" id="KW-0732">Signal</keyword>
<sequence length="186" mass="19848">MRSSMLAALSLLLGGALAGCVGPDGPPCEDDVNSCANDSGAFVEDPTCELTGALELELGEGQAVYSPLTTGEMPEVYDGFQGAQHIWLGVRVKNPDLQHSSLRIDIALSVCETQCGNPQNWSLDNERTLVVGSRTITLTEEGWFEEEGVLVTLGNWGVATHRRVEILVRDPCGREGVAVASTWTSS</sequence>
<organism evidence="2 3">
    <name type="scientific">Enhygromyxa salina</name>
    <dbReference type="NCBI Taxonomy" id="215803"/>
    <lineage>
        <taxon>Bacteria</taxon>
        <taxon>Pseudomonadati</taxon>
        <taxon>Myxococcota</taxon>
        <taxon>Polyangia</taxon>
        <taxon>Nannocystales</taxon>
        <taxon>Nannocystaceae</taxon>
        <taxon>Enhygromyxa</taxon>
    </lineage>
</organism>
<dbReference type="PROSITE" id="PS51257">
    <property type="entry name" value="PROKAR_LIPOPROTEIN"/>
    <property type="match status" value="1"/>
</dbReference>
<gene>
    <name evidence="2" type="ORF">DB30_00527</name>
</gene>
<dbReference type="Proteomes" id="UP000031599">
    <property type="component" value="Unassembled WGS sequence"/>
</dbReference>
<proteinExistence type="predicted"/>
<evidence type="ECO:0000313" key="3">
    <source>
        <dbReference type="Proteomes" id="UP000031599"/>
    </source>
</evidence>
<evidence type="ECO:0008006" key="4">
    <source>
        <dbReference type="Google" id="ProtNLM"/>
    </source>
</evidence>
<accession>A0A0C1Z687</accession>
<dbReference type="EMBL" id="JMCC02000106">
    <property type="protein sequence ID" value="KIG13149.1"/>
    <property type="molecule type" value="Genomic_DNA"/>
</dbReference>
<evidence type="ECO:0000313" key="2">
    <source>
        <dbReference type="EMBL" id="KIG13149.1"/>
    </source>
</evidence>